<dbReference type="InterPro" id="IPR012944">
    <property type="entry name" value="SusD_RagB_dom"/>
</dbReference>
<dbReference type="InterPro" id="IPR041662">
    <property type="entry name" value="SusD-like_2"/>
</dbReference>
<evidence type="ECO:0000256" key="5">
    <source>
        <dbReference type="ARBA" id="ARBA00023237"/>
    </source>
</evidence>
<evidence type="ECO:0000313" key="7">
    <source>
        <dbReference type="EMBL" id="MBY5956755.1"/>
    </source>
</evidence>
<dbReference type="InterPro" id="IPR011990">
    <property type="entry name" value="TPR-like_helical_dom_sf"/>
</dbReference>
<organism evidence="7 8">
    <name type="scientific">Membranihabitans marinus</name>
    <dbReference type="NCBI Taxonomy" id="1227546"/>
    <lineage>
        <taxon>Bacteria</taxon>
        <taxon>Pseudomonadati</taxon>
        <taxon>Bacteroidota</taxon>
        <taxon>Saprospiria</taxon>
        <taxon>Saprospirales</taxon>
        <taxon>Saprospiraceae</taxon>
        <taxon>Membranihabitans</taxon>
    </lineage>
</organism>
<proteinExistence type="inferred from homology"/>
<dbReference type="PROSITE" id="PS51257">
    <property type="entry name" value="PROKAR_LIPOPROTEIN"/>
    <property type="match status" value="1"/>
</dbReference>
<feature type="domain" description="RagB/SusD" evidence="6">
    <location>
        <begin position="289"/>
        <end position="585"/>
    </location>
</feature>
<evidence type="ECO:0000313" key="8">
    <source>
        <dbReference type="Proteomes" id="UP000753961"/>
    </source>
</evidence>
<keyword evidence="5" id="KW-0998">Cell outer membrane</keyword>
<evidence type="ECO:0000256" key="2">
    <source>
        <dbReference type="ARBA" id="ARBA00006275"/>
    </source>
</evidence>
<keyword evidence="8" id="KW-1185">Reference proteome</keyword>
<keyword evidence="3" id="KW-0732">Signal</keyword>
<comment type="caution">
    <text evidence="7">The sequence shown here is derived from an EMBL/GenBank/DDBJ whole genome shotgun (WGS) entry which is preliminary data.</text>
</comment>
<dbReference type="GO" id="GO:0009279">
    <property type="term" value="C:cell outer membrane"/>
    <property type="evidence" value="ECO:0007669"/>
    <property type="project" value="UniProtKB-SubCell"/>
</dbReference>
<dbReference type="AlphaFoldDB" id="A0A953HQY0"/>
<evidence type="ECO:0000256" key="3">
    <source>
        <dbReference type="ARBA" id="ARBA00022729"/>
    </source>
</evidence>
<keyword evidence="4" id="KW-0472">Membrane</keyword>
<sequence length="585" mass="66202">MKKLIVATIFIFGLFSCDLVEVPKAEVDKGPIFNTEQGLQMYTNSFYNQFPSSSKLSSSLNYYSAYNGVIQYLTPGGFGPEESSGWNWNSLRNINYFIANCTSEEVPVEVRNHYIGLARFFRAYFYFNKMRRFGDLPWIDHPLDVEDPLLTAGRDDRTLIMDKILEDLDFAINNISNKTDESASTVTSTVASALKSRICLWEGTFRKYHTEAGLSSSADQWLSEAVDAAEYVMDAGYTIYTGAGPEHSYKELFSSKKPISSEVLYAVTFDNGLGVAHQANRLWTSVTSSVAVGLTRSFVKTYLMRDGTPFTDIPGSDTMSFVTETQNRDYRLSQTVRTPGFTRLEGGQEIEVAPDYGYSLTGYQTHKFTMPDISLDNRMANENNIVLFRFAEVLLNYAEAKAELGELTDADWSRTIGVLRSRAGITGGLDSKPTTVDPYIQERFFPGISDPSLLEIRRERAIELSYEGFAWADVQRWKVGELLTDIWDGIYIPELDKPYDMNQDGKLDLVVTKKKDPEKIPGVYYLYVGETLDNGASNRYQLAADGHTLVFMKNQHRIWEDKLYFYPIPNLDLLKNPNLGQNPGW</sequence>
<dbReference type="Pfam" id="PF12771">
    <property type="entry name" value="SusD-like_2"/>
    <property type="match status" value="1"/>
</dbReference>
<evidence type="ECO:0000259" key="6">
    <source>
        <dbReference type="Pfam" id="PF07980"/>
    </source>
</evidence>
<gene>
    <name evidence="7" type="ORF">KUV50_01315</name>
</gene>
<dbReference type="EMBL" id="JAHVHU010000002">
    <property type="protein sequence ID" value="MBY5956755.1"/>
    <property type="molecule type" value="Genomic_DNA"/>
</dbReference>
<accession>A0A953HQY0</accession>
<dbReference type="RefSeq" id="WP_222578276.1">
    <property type="nucleotide sequence ID" value="NZ_JAHVHU010000002.1"/>
</dbReference>
<reference evidence="7" key="1">
    <citation type="submission" date="2021-06" db="EMBL/GenBank/DDBJ databases">
        <title>44 bacteria genomes isolated from Dapeng, Shenzhen.</title>
        <authorList>
            <person name="Zheng W."/>
            <person name="Yu S."/>
            <person name="Huang Y."/>
        </authorList>
    </citation>
    <scope>NUCLEOTIDE SEQUENCE</scope>
    <source>
        <strain evidence="7">DP5N28-2</strain>
    </source>
</reference>
<evidence type="ECO:0000256" key="1">
    <source>
        <dbReference type="ARBA" id="ARBA00004442"/>
    </source>
</evidence>
<dbReference type="Proteomes" id="UP000753961">
    <property type="component" value="Unassembled WGS sequence"/>
</dbReference>
<comment type="subcellular location">
    <subcellularLocation>
        <location evidence="1">Cell outer membrane</location>
    </subcellularLocation>
</comment>
<name>A0A953HQY0_9BACT</name>
<dbReference type="Pfam" id="PF07980">
    <property type="entry name" value="SusD_RagB"/>
    <property type="match status" value="1"/>
</dbReference>
<dbReference type="SUPFAM" id="SSF48452">
    <property type="entry name" value="TPR-like"/>
    <property type="match status" value="1"/>
</dbReference>
<comment type="similarity">
    <text evidence="2">Belongs to the SusD family.</text>
</comment>
<protein>
    <submittedName>
        <fullName evidence="7">RagB/SusD family nutrient uptake outer membrane protein</fullName>
    </submittedName>
</protein>
<evidence type="ECO:0000256" key="4">
    <source>
        <dbReference type="ARBA" id="ARBA00023136"/>
    </source>
</evidence>
<dbReference type="Gene3D" id="1.25.40.390">
    <property type="match status" value="1"/>
</dbReference>